<dbReference type="EMBL" id="CM044707">
    <property type="protein sequence ID" value="KAI5653174.1"/>
    <property type="molecule type" value="Genomic_DNA"/>
</dbReference>
<keyword evidence="2" id="KW-1185">Reference proteome</keyword>
<protein>
    <submittedName>
        <fullName evidence="1">Uncharacterized protein</fullName>
    </submittedName>
</protein>
<evidence type="ECO:0000313" key="1">
    <source>
        <dbReference type="EMBL" id="KAI5653174.1"/>
    </source>
</evidence>
<gene>
    <name evidence="1" type="ORF">M9H77_30361</name>
</gene>
<dbReference type="Proteomes" id="UP001060085">
    <property type="component" value="Linkage Group LG07"/>
</dbReference>
<evidence type="ECO:0000313" key="2">
    <source>
        <dbReference type="Proteomes" id="UP001060085"/>
    </source>
</evidence>
<proteinExistence type="predicted"/>
<accession>A0ACB9ZZ30</accession>
<organism evidence="1 2">
    <name type="scientific">Catharanthus roseus</name>
    <name type="common">Madagascar periwinkle</name>
    <name type="synonym">Vinca rosea</name>
    <dbReference type="NCBI Taxonomy" id="4058"/>
    <lineage>
        <taxon>Eukaryota</taxon>
        <taxon>Viridiplantae</taxon>
        <taxon>Streptophyta</taxon>
        <taxon>Embryophyta</taxon>
        <taxon>Tracheophyta</taxon>
        <taxon>Spermatophyta</taxon>
        <taxon>Magnoliopsida</taxon>
        <taxon>eudicotyledons</taxon>
        <taxon>Gunneridae</taxon>
        <taxon>Pentapetalae</taxon>
        <taxon>asterids</taxon>
        <taxon>lamiids</taxon>
        <taxon>Gentianales</taxon>
        <taxon>Apocynaceae</taxon>
        <taxon>Rauvolfioideae</taxon>
        <taxon>Vinceae</taxon>
        <taxon>Catharanthinae</taxon>
        <taxon>Catharanthus</taxon>
    </lineage>
</organism>
<reference evidence="2" key="1">
    <citation type="journal article" date="2023" name="Nat. Plants">
        <title>Single-cell RNA sequencing provides a high-resolution roadmap for understanding the multicellular compartmentation of specialized metabolism.</title>
        <authorList>
            <person name="Sun S."/>
            <person name="Shen X."/>
            <person name="Li Y."/>
            <person name="Li Y."/>
            <person name="Wang S."/>
            <person name="Li R."/>
            <person name="Zhang H."/>
            <person name="Shen G."/>
            <person name="Guo B."/>
            <person name="Wei J."/>
            <person name="Xu J."/>
            <person name="St-Pierre B."/>
            <person name="Chen S."/>
            <person name="Sun C."/>
        </authorList>
    </citation>
    <scope>NUCLEOTIDE SEQUENCE [LARGE SCALE GENOMIC DNA]</scope>
</reference>
<sequence>MRTAFEQLHVTQDIRGAHLAKIMESTRRYADELAHQRASINRQEVILARLFSRFLPDQGNSRGGGAKFGSPGNDGLRPSSYRLCLSCQILL</sequence>
<name>A0ACB9ZZ30_CATRO</name>
<comment type="caution">
    <text evidence="1">The sequence shown here is derived from an EMBL/GenBank/DDBJ whole genome shotgun (WGS) entry which is preliminary data.</text>
</comment>